<organism evidence="1 2">
    <name type="scientific">Romanomermis culicivorax</name>
    <name type="common">Nematode worm</name>
    <dbReference type="NCBI Taxonomy" id="13658"/>
    <lineage>
        <taxon>Eukaryota</taxon>
        <taxon>Metazoa</taxon>
        <taxon>Ecdysozoa</taxon>
        <taxon>Nematoda</taxon>
        <taxon>Enoplea</taxon>
        <taxon>Dorylaimia</taxon>
        <taxon>Mermithida</taxon>
        <taxon>Mermithoidea</taxon>
        <taxon>Mermithidae</taxon>
        <taxon>Romanomermis</taxon>
    </lineage>
</organism>
<protein>
    <submittedName>
        <fullName evidence="2">Uncharacterized protein</fullName>
    </submittedName>
</protein>
<evidence type="ECO:0000313" key="2">
    <source>
        <dbReference type="WBParaSite" id="nRc.2.0.1.t44953-RA"/>
    </source>
</evidence>
<dbReference type="WBParaSite" id="nRc.2.0.1.t44953-RA">
    <property type="protein sequence ID" value="nRc.2.0.1.t44953-RA"/>
    <property type="gene ID" value="nRc.2.0.1.g44953"/>
</dbReference>
<name>A0A915L1L3_ROMCU</name>
<evidence type="ECO:0000313" key="1">
    <source>
        <dbReference type="Proteomes" id="UP000887565"/>
    </source>
</evidence>
<accession>A0A915L1L3</accession>
<keyword evidence="1" id="KW-1185">Reference proteome</keyword>
<proteinExistence type="predicted"/>
<dbReference type="AlphaFoldDB" id="A0A915L1L3"/>
<sequence>MVQDYGLANIVLSVEQNVSSLSVEQNVSVLKCESRTNPGSFWLYKKNKSKQLANGSEWAYCECLNCLKLGAEKGRITVQDNQIVSDPEVGHNILCVPSDQVDVEIPIQH</sequence>
<dbReference type="Proteomes" id="UP000887565">
    <property type="component" value="Unplaced"/>
</dbReference>
<reference evidence="2" key="1">
    <citation type="submission" date="2022-11" db="UniProtKB">
        <authorList>
            <consortium name="WormBaseParasite"/>
        </authorList>
    </citation>
    <scope>IDENTIFICATION</scope>
</reference>